<protein>
    <recommendedName>
        <fullName evidence="4">Surface layer protein A domain-containing protein</fullName>
    </recommendedName>
</protein>
<evidence type="ECO:0000313" key="2">
    <source>
        <dbReference type="EMBL" id="KRM16079.1"/>
    </source>
</evidence>
<accession>A0A0R1WE76</accession>
<sequence length="161" mass="17689">MKKITTYLAVFVGLLFGALTLTNTTTVKADSPLPAGRYSFAVTNKAQTTDMQGNVTATVLDAGSVWKINSEYTHGNQTYFQLAPNLLVNQNDGYLYLPSVGTVTISTKTPAPLYDHNGKLITDRALSPKSSWYTDRTIFRDKMTFYRVATDEFVSLADALG</sequence>
<dbReference type="AlphaFoldDB" id="A0A0R1WE76"/>
<comment type="caution">
    <text evidence="2">The sequence shown here is derived from an EMBL/GenBank/DDBJ whole genome shotgun (WGS) entry which is preliminary data.</text>
</comment>
<feature type="signal peptide" evidence="1">
    <location>
        <begin position="1"/>
        <end position="29"/>
    </location>
</feature>
<keyword evidence="3" id="KW-1185">Reference proteome</keyword>
<organism evidence="2 3">
    <name type="scientific">Companilactobacillus nantensis DSM 16982</name>
    <dbReference type="NCBI Taxonomy" id="1423774"/>
    <lineage>
        <taxon>Bacteria</taxon>
        <taxon>Bacillati</taxon>
        <taxon>Bacillota</taxon>
        <taxon>Bacilli</taxon>
        <taxon>Lactobacillales</taxon>
        <taxon>Lactobacillaceae</taxon>
        <taxon>Companilactobacillus</taxon>
    </lineage>
</organism>
<name>A0A0R1WE76_9LACO</name>
<dbReference type="EMBL" id="AZFV01000017">
    <property type="protein sequence ID" value="KRM16079.1"/>
    <property type="molecule type" value="Genomic_DNA"/>
</dbReference>
<dbReference type="STRING" id="1423774.FD31_GL000754"/>
<proteinExistence type="predicted"/>
<reference evidence="2 3" key="1">
    <citation type="journal article" date="2015" name="Genome Announc.">
        <title>Expanding the biotechnology potential of lactobacilli through comparative genomics of 213 strains and associated genera.</title>
        <authorList>
            <person name="Sun Z."/>
            <person name="Harris H.M."/>
            <person name="McCann A."/>
            <person name="Guo C."/>
            <person name="Argimon S."/>
            <person name="Zhang W."/>
            <person name="Yang X."/>
            <person name="Jeffery I.B."/>
            <person name="Cooney J.C."/>
            <person name="Kagawa T.F."/>
            <person name="Liu W."/>
            <person name="Song Y."/>
            <person name="Salvetti E."/>
            <person name="Wrobel A."/>
            <person name="Rasinkangas P."/>
            <person name="Parkhill J."/>
            <person name="Rea M.C."/>
            <person name="O'Sullivan O."/>
            <person name="Ritari J."/>
            <person name="Douillard F.P."/>
            <person name="Paul Ross R."/>
            <person name="Yang R."/>
            <person name="Briner A.E."/>
            <person name="Felis G.E."/>
            <person name="de Vos W.M."/>
            <person name="Barrangou R."/>
            <person name="Klaenhammer T.R."/>
            <person name="Caufield P.W."/>
            <person name="Cui Y."/>
            <person name="Zhang H."/>
            <person name="O'Toole P.W."/>
        </authorList>
    </citation>
    <scope>NUCLEOTIDE SEQUENCE [LARGE SCALE GENOMIC DNA]</scope>
    <source>
        <strain evidence="2 3">DSM 16982</strain>
    </source>
</reference>
<dbReference type="Proteomes" id="UP000051302">
    <property type="component" value="Unassembled WGS sequence"/>
</dbReference>
<feature type="chain" id="PRO_5006412658" description="Surface layer protein A domain-containing protein" evidence="1">
    <location>
        <begin position="30"/>
        <end position="161"/>
    </location>
</feature>
<dbReference type="PATRIC" id="fig|1423774.3.peg.777"/>
<evidence type="ECO:0008006" key="4">
    <source>
        <dbReference type="Google" id="ProtNLM"/>
    </source>
</evidence>
<keyword evidence="1" id="KW-0732">Signal</keyword>
<evidence type="ECO:0000313" key="3">
    <source>
        <dbReference type="Proteomes" id="UP000051302"/>
    </source>
</evidence>
<gene>
    <name evidence="2" type="ORF">FD31_GL000754</name>
</gene>
<evidence type="ECO:0000256" key="1">
    <source>
        <dbReference type="SAM" id="SignalP"/>
    </source>
</evidence>
<dbReference type="RefSeq" id="WP_057892324.1">
    <property type="nucleotide sequence ID" value="NZ_AZFV01000017.1"/>
</dbReference>